<keyword evidence="3" id="KW-0472">Membrane</keyword>
<dbReference type="KEGG" id="sod:Sant_0325"/>
<feature type="region of interest" description="Disordered" evidence="2">
    <location>
        <begin position="1"/>
        <end position="62"/>
    </location>
</feature>
<dbReference type="EMBL" id="CP006569">
    <property type="protein sequence ID" value="AHF75431.1"/>
    <property type="molecule type" value="Genomic_DNA"/>
</dbReference>
<reference evidence="4 5" key="1">
    <citation type="journal article" date="2014" name="Genome Biol. Evol.">
        <title>Genome degeneration and adaptation in a nascent stage of symbiosis.</title>
        <authorList>
            <person name="Oakeson K.F."/>
            <person name="Gil R."/>
            <person name="Clayton A.L."/>
            <person name="Dunn D.M."/>
            <person name="von Niederhausern A.C."/>
            <person name="Hamil C."/>
            <person name="Aoyagi A."/>
            <person name="Duval B."/>
            <person name="Baca A."/>
            <person name="Silva F.J."/>
            <person name="Vallier A."/>
            <person name="Jackson D.G."/>
            <person name="Latorre A."/>
            <person name="Weiss R.B."/>
            <person name="Heddi A."/>
            <person name="Moya A."/>
            <person name="Dale C."/>
        </authorList>
    </citation>
    <scope>NUCLEOTIDE SEQUENCE [LARGE SCALE GENOMIC DNA]</scope>
    <source>
        <strain evidence="4 5">HS1</strain>
    </source>
</reference>
<keyword evidence="4" id="KW-0489">Methyltransferase</keyword>
<keyword evidence="3" id="KW-1133">Transmembrane helix</keyword>
<dbReference type="GO" id="GO:0008168">
    <property type="term" value="F:methyltransferase activity"/>
    <property type="evidence" value="ECO:0007669"/>
    <property type="project" value="UniProtKB-KW"/>
</dbReference>
<evidence type="ECO:0000256" key="1">
    <source>
        <dbReference type="SAM" id="Coils"/>
    </source>
</evidence>
<dbReference type="PANTHER" id="PTHR38043">
    <property type="entry name" value="PROTEIN HEMX"/>
    <property type="match status" value="1"/>
</dbReference>
<sequence length="410" mass="44514">MGQANMTEHTTPTIPQDDATRKADSPHASTPLSGDAEPRPAAPSRPAGGKIPPAGNGKPGKTAGGRRPLALILAALALVIAVLLAIGVYIAARQQAHQQEAARAQLQASLDELNQAQQTQRQQYQESLAAQRQALDAARAQQAAQGRELEDLQNKLTAITGTNANTWLLSQADFLVKMAGRKLWSDRDVVTAGALLKSADASLAQMNDPSLTEARRAITEDIGTLAGVSQIDFDGIILKLNQLTNQVDNLRLADNDSDESPMDSDSGELSGSIQEWRQNLSKSWHNFMNDFITVRRRDTGAEPLLAPNQDVYLRENIRARLLVAAQAVPRHQNEIYQQSLDSVSTWVRAYFDADDANTRAFLSQLDALGQEDITMNLPDSLQSQPLLDKLMQTRVRNLLAQPAAPAAQGE</sequence>
<evidence type="ECO:0000313" key="5">
    <source>
        <dbReference type="Proteomes" id="UP000019028"/>
    </source>
</evidence>
<evidence type="ECO:0000256" key="3">
    <source>
        <dbReference type="SAM" id="Phobius"/>
    </source>
</evidence>
<dbReference type="OrthoDB" id="5739852at2"/>
<feature type="coiled-coil region" evidence="1">
    <location>
        <begin position="96"/>
        <end position="155"/>
    </location>
</feature>
<organism evidence="4 5">
    <name type="scientific">Sodalis praecaptivus</name>
    <dbReference type="NCBI Taxonomy" id="1239307"/>
    <lineage>
        <taxon>Bacteria</taxon>
        <taxon>Pseudomonadati</taxon>
        <taxon>Pseudomonadota</taxon>
        <taxon>Gammaproteobacteria</taxon>
        <taxon>Enterobacterales</taxon>
        <taxon>Bruguierivoracaceae</taxon>
        <taxon>Sodalis</taxon>
    </lineage>
</organism>
<feature type="compositionally biased region" description="Polar residues" evidence="2">
    <location>
        <begin position="1"/>
        <end position="14"/>
    </location>
</feature>
<dbReference type="Proteomes" id="UP000019028">
    <property type="component" value="Chromosome"/>
</dbReference>
<dbReference type="HOGENOM" id="CLU_036381_1_2_6"/>
<dbReference type="GO" id="GO:0032259">
    <property type="term" value="P:methylation"/>
    <property type="evidence" value="ECO:0007669"/>
    <property type="project" value="UniProtKB-KW"/>
</dbReference>
<evidence type="ECO:0000256" key="2">
    <source>
        <dbReference type="SAM" id="MobiDB-lite"/>
    </source>
</evidence>
<keyword evidence="5" id="KW-1185">Reference proteome</keyword>
<dbReference type="NCBIfam" id="NF008173">
    <property type="entry name" value="PRK10920.1"/>
    <property type="match status" value="1"/>
</dbReference>
<evidence type="ECO:0000313" key="4">
    <source>
        <dbReference type="EMBL" id="AHF75431.1"/>
    </source>
</evidence>
<proteinExistence type="predicted"/>
<keyword evidence="3" id="KW-0812">Transmembrane</keyword>
<protein>
    <submittedName>
        <fullName evidence="4">Uroporphyrinogen III C-methyltransferase</fullName>
    </submittedName>
</protein>
<dbReference type="AlphaFoldDB" id="W0HNL8"/>
<keyword evidence="1" id="KW-0175">Coiled coil</keyword>
<name>W0HNL8_9GAMM</name>
<dbReference type="PANTHER" id="PTHR38043:SF1">
    <property type="entry name" value="PROTEIN HEMX"/>
    <property type="match status" value="1"/>
</dbReference>
<accession>W0HNL8</accession>
<gene>
    <name evidence="4" type="primary">hemX</name>
    <name evidence="4" type="ORF">Sant_0325</name>
</gene>
<keyword evidence="4" id="KW-0808">Transferase</keyword>
<dbReference type="PATRIC" id="fig|1239307.3.peg.343"/>
<dbReference type="Pfam" id="PF04375">
    <property type="entry name" value="HemX"/>
    <property type="match status" value="1"/>
</dbReference>
<feature type="transmembrane region" description="Helical" evidence="3">
    <location>
        <begin position="69"/>
        <end position="92"/>
    </location>
</feature>
<dbReference type="InterPro" id="IPR007470">
    <property type="entry name" value="HemX"/>
</dbReference>